<evidence type="ECO:0000256" key="1">
    <source>
        <dbReference type="SAM" id="MobiDB-lite"/>
    </source>
</evidence>
<evidence type="ECO:0000313" key="2">
    <source>
        <dbReference type="EMBL" id="GLY92015.1"/>
    </source>
</evidence>
<sequence length="55" mass="6098">MSSSASALKIKHIADAWRPSKPGVTMYAAPEKQVKADGRRDDRRAQSTERGRDNV</sequence>
<name>A0A9W6W5F8_9ACTN</name>
<proteinExistence type="predicted"/>
<dbReference type="Proteomes" id="UP001165074">
    <property type="component" value="Unassembled WGS sequence"/>
</dbReference>
<dbReference type="AlphaFoldDB" id="A0A9W6W5F8"/>
<accession>A0A9W6W5F8</accession>
<evidence type="ECO:0000313" key="3">
    <source>
        <dbReference type="Proteomes" id="UP001165074"/>
    </source>
</evidence>
<feature type="compositionally biased region" description="Basic and acidic residues" evidence="1">
    <location>
        <begin position="32"/>
        <end position="55"/>
    </location>
</feature>
<keyword evidence="3" id="KW-1185">Reference proteome</keyword>
<feature type="region of interest" description="Disordered" evidence="1">
    <location>
        <begin position="21"/>
        <end position="55"/>
    </location>
</feature>
<reference evidence="2" key="1">
    <citation type="submission" date="2023-03" db="EMBL/GenBank/DDBJ databases">
        <title>Actinoallomurus iriomotensis NBRC 103684.</title>
        <authorList>
            <person name="Ichikawa N."/>
            <person name="Sato H."/>
            <person name="Tonouchi N."/>
        </authorList>
    </citation>
    <scope>NUCLEOTIDE SEQUENCE</scope>
    <source>
        <strain evidence="2">NBRC 103684</strain>
    </source>
</reference>
<organism evidence="2 3">
    <name type="scientific">Actinoallomurus iriomotensis</name>
    <dbReference type="NCBI Taxonomy" id="478107"/>
    <lineage>
        <taxon>Bacteria</taxon>
        <taxon>Bacillati</taxon>
        <taxon>Actinomycetota</taxon>
        <taxon>Actinomycetes</taxon>
        <taxon>Streptosporangiales</taxon>
        <taxon>Thermomonosporaceae</taxon>
        <taxon>Actinoallomurus</taxon>
    </lineage>
</organism>
<dbReference type="EMBL" id="BSTK01000024">
    <property type="protein sequence ID" value="GLY92015.1"/>
    <property type="molecule type" value="Genomic_DNA"/>
</dbReference>
<protein>
    <submittedName>
        <fullName evidence="2">Uncharacterized protein</fullName>
    </submittedName>
</protein>
<dbReference type="RefSeq" id="WP_285583955.1">
    <property type="nucleotide sequence ID" value="NZ_BSTK01000024.1"/>
</dbReference>
<comment type="caution">
    <text evidence="2">The sequence shown here is derived from an EMBL/GenBank/DDBJ whole genome shotgun (WGS) entry which is preliminary data.</text>
</comment>
<gene>
    <name evidence="2" type="ORF">Airi02_099430</name>
</gene>